<organism evidence="3 4">
    <name type="scientific">Discina gigas</name>
    <dbReference type="NCBI Taxonomy" id="1032678"/>
    <lineage>
        <taxon>Eukaryota</taxon>
        <taxon>Fungi</taxon>
        <taxon>Dikarya</taxon>
        <taxon>Ascomycota</taxon>
        <taxon>Pezizomycotina</taxon>
        <taxon>Pezizomycetes</taxon>
        <taxon>Pezizales</taxon>
        <taxon>Discinaceae</taxon>
        <taxon>Discina</taxon>
    </lineage>
</organism>
<feature type="compositionally biased region" description="Low complexity" evidence="2">
    <location>
        <begin position="133"/>
        <end position="142"/>
    </location>
</feature>
<gene>
    <name evidence="3" type="ORF">Q9L58_000787</name>
</gene>
<evidence type="ECO:0008006" key="5">
    <source>
        <dbReference type="Google" id="ProtNLM"/>
    </source>
</evidence>
<feature type="region of interest" description="Disordered" evidence="2">
    <location>
        <begin position="119"/>
        <end position="227"/>
    </location>
</feature>
<dbReference type="EMBL" id="JBBBZM010000005">
    <property type="protein sequence ID" value="KAL0640229.1"/>
    <property type="molecule type" value="Genomic_DNA"/>
</dbReference>
<evidence type="ECO:0000256" key="2">
    <source>
        <dbReference type="SAM" id="MobiDB-lite"/>
    </source>
</evidence>
<feature type="compositionally biased region" description="Polar residues" evidence="2">
    <location>
        <begin position="1"/>
        <end position="15"/>
    </location>
</feature>
<dbReference type="Proteomes" id="UP001447188">
    <property type="component" value="Unassembled WGS sequence"/>
</dbReference>
<proteinExistence type="predicted"/>
<comment type="caution">
    <text evidence="3">The sequence shown here is derived from an EMBL/GenBank/DDBJ whole genome shotgun (WGS) entry which is preliminary data.</text>
</comment>
<feature type="region of interest" description="Disordered" evidence="2">
    <location>
        <begin position="313"/>
        <end position="362"/>
    </location>
</feature>
<name>A0ABR3GWD9_9PEZI</name>
<feature type="compositionally biased region" description="Pro residues" evidence="2">
    <location>
        <begin position="192"/>
        <end position="207"/>
    </location>
</feature>
<evidence type="ECO:0000313" key="4">
    <source>
        <dbReference type="Proteomes" id="UP001447188"/>
    </source>
</evidence>
<keyword evidence="1" id="KW-0175">Coiled coil</keyword>
<evidence type="ECO:0000256" key="1">
    <source>
        <dbReference type="SAM" id="Coils"/>
    </source>
</evidence>
<dbReference type="PANTHER" id="PTHR34409:SF1">
    <property type="entry name" value="MYB-LIKE DOMAIN-CONTAINING PROTEIN"/>
    <property type="match status" value="1"/>
</dbReference>
<keyword evidence="4" id="KW-1185">Reference proteome</keyword>
<reference evidence="3 4" key="1">
    <citation type="submission" date="2024-02" db="EMBL/GenBank/DDBJ databases">
        <title>Discinaceae phylogenomics.</title>
        <authorList>
            <person name="Dirks A.C."/>
            <person name="James T.Y."/>
        </authorList>
    </citation>
    <scope>NUCLEOTIDE SEQUENCE [LARGE SCALE GENOMIC DNA]</scope>
    <source>
        <strain evidence="3 4">ACD0624</strain>
    </source>
</reference>
<accession>A0ABR3GWD9</accession>
<feature type="coiled-coil region" evidence="1">
    <location>
        <begin position="264"/>
        <end position="309"/>
    </location>
</feature>
<feature type="region of interest" description="Disordered" evidence="2">
    <location>
        <begin position="1"/>
        <end position="29"/>
    </location>
</feature>
<protein>
    <recommendedName>
        <fullName evidence="5">Myb-like domain-containing protein</fullName>
    </recommendedName>
</protein>
<sequence>MATPAGESSANATTPRDSRKKGRMPGSKNFTDHEIFTYIKFIHERLPTAFGDWDIVYKEYNKWAESNGFTKRPQESLKKQWNQRVNLIKTADDPRCPWDVQLVKKVLAEVEAGHQIYNIDDSEHSTIDGNRPSGESSSSSTAHNHHQHSHLLPTGPFTPFSPSGSSLEQESFNPAPRSPINSPVLLQEPQRRPPQPDIAPTPAPTGPSPSSAAFRRPLRPQQSQDTDMGRFLDLSMQSRQLDHEPRPPVHHFLERESYEKSLQIIRLEDKLERIQTRHQDEVARLQEKVERLDRRNRKLEQDNQVLRIKNMLLRGDDGGGEGKRKRSRAAIDIESDNQEVEEETDDEGAAYTEAPEAVHGSL</sequence>
<feature type="compositionally biased region" description="Low complexity" evidence="2">
    <location>
        <begin position="153"/>
        <end position="166"/>
    </location>
</feature>
<feature type="compositionally biased region" description="Acidic residues" evidence="2">
    <location>
        <begin position="333"/>
        <end position="348"/>
    </location>
</feature>
<dbReference type="PANTHER" id="PTHR34409">
    <property type="entry name" value="SET DOMAIN-CONTAINING PROTEIN"/>
    <property type="match status" value="1"/>
</dbReference>
<evidence type="ECO:0000313" key="3">
    <source>
        <dbReference type="EMBL" id="KAL0640229.1"/>
    </source>
</evidence>